<gene>
    <name evidence="7" type="primary">hslR</name>
    <name evidence="7" type="ORF">NFC81_01100</name>
</gene>
<keyword evidence="3 4" id="KW-0238">DNA-binding</keyword>
<dbReference type="NCBIfam" id="NF007673">
    <property type="entry name" value="PRK10348.1"/>
    <property type="match status" value="1"/>
</dbReference>
<evidence type="ECO:0000313" key="7">
    <source>
        <dbReference type="EMBL" id="WLD58406.1"/>
    </source>
</evidence>
<dbReference type="Pfam" id="PF01479">
    <property type="entry name" value="S4"/>
    <property type="match status" value="1"/>
</dbReference>
<evidence type="ECO:0000256" key="4">
    <source>
        <dbReference type="PIRNR" id="PIRNR016821"/>
    </source>
</evidence>
<reference evidence="7" key="1">
    <citation type="submission" date="2022-07" db="EMBL/GenBank/DDBJ databases">
        <title>Complete genome sequence of Salinispirillum sp. LH10-3-1 capable of multiple carbohydrate inversion isolated from a soda lake.</title>
        <authorList>
            <person name="Liu J."/>
            <person name="Zhai Y."/>
            <person name="Zhang H."/>
            <person name="Yang H."/>
            <person name="Qu J."/>
            <person name="Li J."/>
        </authorList>
    </citation>
    <scope>NUCLEOTIDE SEQUENCE</scope>
    <source>
        <strain evidence="7">LH 10-3-1</strain>
    </source>
</reference>
<dbReference type="GO" id="GO:0043023">
    <property type="term" value="F:ribosomal large subunit binding"/>
    <property type="evidence" value="ECO:0007669"/>
    <property type="project" value="InterPro"/>
</dbReference>
<proteinExistence type="inferred from homology"/>
<name>A0AB38YGC8_9GAMM</name>
<dbReference type="Gene3D" id="3.10.290.10">
    <property type="entry name" value="RNA-binding S4 domain"/>
    <property type="match status" value="1"/>
</dbReference>
<feature type="compositionally biased region" description="Basic and acidic residues" evidence="5">
    <location>
        <begin position="119"/>
        <end position="131"/>
    </location>
</feature>
<dbReference type="EMBL" id="CP101717">
    <property type="protein sequence ID" value="WLD58406.1"/>
    <property type="molecule type" value="Genomic_DNA"/>
</dbReference>
<dbReference type="SMART" id="SM00363">
    <property type="entry name" value="S4"/>
    <property type="match status" value="1"/>
</dbReference>
<dbReference type="SUPFAM" id="SSF55174">
    <property type="entry name" value="Alpha-L RNA-binding motif"/>
    <property type="match status" value="1"/>
</dbReference>
<feature type="domain" description="RNA-binding S4" evidence="6">
    <location>
        <begin position="6"/>
        <end position="69"/>
    </location>
</feature>
<dbReference type="PROSITE" id="PS50889">
    <property type="entry name" value="S4"/>
    <property type="match status" value="1"/>
</dbReference>
<dbReference type="PIRSF" id="PIRSF016821">
    <property type="entry name" value="HSP15"/>
    <property type="match status" value="1"/>
</dbReference>
<evidence type="ECO:0000259" key="6">
    <source>
        <dbReference type="SMART" id="SM00363"/>
    </source>
</evidence>
<keyword evidence="7" id="KW-0346">Stress response</keyword>
<dbReference type="InterPro" id="IPR025708">
    <property type="entry name" value="HSP15"/>
</dbReference>
<evidence type="ECO:0000256" key="1">
    <source>
        <dbReference type="ARBA" id="ARBA00008396"/>
    </source>
</evidence>
<dbReference type="GO" id="GO:0034605">
    <property type="term" value="P:cellular response to heat"/>
    <property type="evidence" value="ECO:0007669"/>
    <property type="project" value="InterPro"/>
</dbReference>
<evidence type="ECO:0000256" key="5">
    <source>
        <dbReference type="SAM" id="MobiDB-lite"/>
    </source>
</evidence>
<feature type="region of interest" description="Disordered" evidence="5">
    <location>
        <begin position="100"/>
        <end position="131"/>
    </location>
</feature>
<organism evidence="7">
    <name type="scientific">Salinispirillum sp. LH 10-3-1</name>
    <dbReference type="NCBI Taxonomy" id="2952525"/>
    <lineage>
        <taxon>Bacteria</taxon>
        <taxon>Pseudomonadati</taxon>
        <taxon>Pseudomonadota</taxon>
        <taxon>Gammaproteobacteria</taxon>
        <taxon>Oceanospirillales</taxon>
        <taxon>Saccharospirillaceae</taxon>
        <taxon>Salinispirillum</taxon>
    </lineage>
</organism>
<evidence type="ECO:0000256" key="3">
    <source>
        <dbReference type="ARBA" id="ARBA00023125"/>
    </source>
</evidence>
<dbReference type="InterPro" id="IPR036986">
    <property type="entry name" value="S4_RNA-bd_sf"/>
</dbReference>
<sequence length="131" mass="14819">MNDVAVRLDKWLWAARFFKTRSLAKSAIENGKVHYDGTRAKPSRTVEVGATLRLRLGWEEKTVEVRALSEQRGPASVAQTLYEETADSIARRAANADLRRQAGAVTAAPDHRPNKKQRRDLLRLKDQNSEH</sequence>
<evidence type="ECO:0000256" key="2">
    <source>
        <dbReference type="ARBA" id="ARBA00022884"/>
    </source>
</evidence>
<dbReference type="InterPro" id="IPR002942">
    <property type="entry name" value="S4_RNA-bd"/>
</dbReference>
<dbReference type="GO" id="GO:0003677">
    <property type="term" value="F:DNA binding"/>
    <property type="evidence" value="ECO:0007669"/>
    <property type="project" value="UniProtKB-KW"/>
</dbReference>
<dbReference type="AlphaFoldDB" id="A0AB38YGC8"/>
<keyword evidence="2 4" id="KW-0694">RNA-binding</keyword>
<protein>
    <recommendedName>
        <fullName evidence="4">Heat shock protein 15</fullName>
    </recommendedName>
</protein>
<dbReference type="CDD" id="cd00165">
    <property type="entry name" value="S4"/>
    <property type="match status" value="1"/>
</dbReference>
<dbReference type="RefSeq" id="WP_304995692.1">
    <property type="nucleotide sequence ID" value="NZ_CP101717.1"/>
</dbReference>
<dbReference type="GO" id="GO:0003727">
    <property type="term" value="F:single-stranded RNA binding"/>
    <property type="evidence" value="ECO:0007669"/>
    <property type="project" value="InterPro"/>
</dbReference>
<accession>A0AB38YGC8</accession>
<comment type="similarity">
    <text evidence="1 4">Belongs to the HSP15 family.</text>
</comment>